<dbReference type="STRING" id="525903.Taci_1269"/>
<dbReference type="NCBIfam" id="NF010200">
    <property type="entry name" value="PRK13674.1-1"/>
    <property type="match status" value="1"/>
</dbReference>
<dbReference type="UniPathway" id="UPA00848">
    <property type="reaction ID" value="UER00151"/>
</dbReference>
<dbReference type="GO" id="GO:0003934">
    <property type="term" value="F:GTP cyclohydrolase I activity"/>
    <property type="evidence" value="ECO:0007669"/>
    <property type="project" value="UniProtKB-UniRule"/>
</dbReference>
<name>D1B659_THEAS</name>
<dbReference type="EC" id="3.5.4.16" evidence="2"/>
<dbReference type="KEGG" id="tai:Taci_1269"/>
<proteinExistence type="inferred from homology"/>
<keyword evidence="1 2" id="KW-0378">Hydrolase</keyword>
<comment type="pathway">
    <text evidence="2">Cofactor biosynthesis; 7,8-dihydroneopterin triphosphate biosynthesis; 7,8-dihydroneopterin triphosphate from GTP: step 1/1.</text>
</comment>
<dbReference type="PANTHER" id="PTHR36445:SF1">
    <property type="entry name" value="GTP CYCLOHYDROLASE MPTA"/>
    <property type="match status" value="1"/>
</dbReference>
<dbReference type="HOGENOM" id="CLU_062816_1_1_0"/>
<accession>D1B659</accession>
<gene>
    <name evidence="2" type="primary">folE2</name>
    <name evidence="3" type="ordered locus">Taci_1269</name>
</gene>
<feature type="site" description="May be catalytically important" evidence="2">
    <location>
        <position position="146"/>
    </location>
</feature>
<dbReference type="Proteomes" id="UP000002030">
    <property type="component" value="Chromosome"/>
</dbReference>
<reference evidence="3 4" key="1">
    <citation type="journal article" date="2009" name="Stand. Genomic Sci.">
        <title>Complete genome sequence of Thermanaerovibrio acidaminovorans type strain (Su883).</title>
        <authorList>
            <person name="Chovatia M."/>
            <person name="Sikorski J."/>
            <person name="Schroder M."/>
            <person name="Lapidus A."/>
            <person name="Nolan M."/>
            <person name="Tice H."/>
            <person name="Glavina Del Rio T."/>
            <person name="Copeland A."/>
            <person name="Cheng J.F."/>
            <person name="Lucas S."/>
            <person name="Chen F."/>
            <person name="Bruce D."/>
            <person name="Goodwin L."/>
            <person name="Pitluck S."/>
            <person name="Ivanova N."/>
            <person name="Mavromatis K."/>
            <person name="Ovchinnikova G."/>
            <person name="Pati A."/>
            <person name="Chen A."/>
            <person name="Palaniappan K."/>
            <person name="Land M."/>
            <person name="Hauser L."/>
            <person name="Chang Y.J."/>
            <person name="Jeffries C.D."/>
            <person name="Chain P."/>
            <person name="Saunders E."/>
            <person name="Detter J.C."/>
            <person name="Brettin T."/>
            <person name="Rohde M."/>
            <person name="Goker M."/>
            <person name="Spring S."/>
            <person name="Bristow J."/>
            <person name="Markowitz V."/>
            <person name="Hugenholtz P."/>
            <person name="Kyrpides N.C."/>
            <person name="Klenk H.P."/>
            <person name="Eisen J.A."/>
        </authorList>
    </citation>
    <scope>NUCLEOTIDE SEQUENCE [LARGE SCALE GENOMIC DNA]</scope>
    <source>
        <strain evidence="4">ATCC 49978 / DSM 6589 / Su883</strain>
    </source>
</reference>
<keyword evidence="4" id="KW-1185">Reference proteome</keyword>
<protein>
    <recommendedName>
        <fullName evidence="2">GTP cyclohydrolase FolE2</fullName>
        <ecNumber evidence="2">3.5.4.16</ecNumber>
    </recommendedName>
</protein>
<dbReference type="PATRIC" id="fig|525903.6.peg.1270"/>
<sequence>MRDLQSERDLRGIGLNRVGVRGIKRPMEVLSMEGPALHTVGRFCAFTDLPPDVRGSHMSRIAQLVLQWDGRVPCPSSARELLSSLSSSLGASASEAEVRFPFFVPKASPVTRIPCPLEVRCRVLASLRGEDLSFRLAVKVPVKTLCPCSREISSFGAHNQRAHVTIEVGSRRMIWIEELVAVAEENASSPVYPVLKRQDERFVTEGAYMRPRFVEDLARDCAARLLEDPRVESLRVRVVSHESIHDHDAVAEVIRP</sequence>
<evidence type="ECO:0000256" key="1">
    <source>
        <dbReference type="ARBA" id="ARBA00022801"/>
    </source>
</evidence>
<comment type="catalytic activity">
    <reaction evidence="2">
        <text>GTP + H2O = 7,8-dihydroneopterin 3'-triphosphate + formate + H(+)</text>
        <dbReference type="Rhea" id="RHEA:17473"/>
        <dbReference type="ChEBI" id="CHEBI:15377"/>
        <dbReference type="ChEBI" id="CHEBI:15378"/>
        <dbReference type="ChEBI" id="CHEBI:15740"/>
        <dbReference type="ChEBI" id="CHEBI:37565"/>
        <dbReference type="ChEBI" id="CHEBI:58462"/>
        <dbReference type="EC" id="3.5.4.16"/>
    </reaction>
</comment>
<dbReference type="InterPro" id="IPR022838">
    <property type="entry name" value="GTP_cyclohydrolase_FolE2"/>
</dbReference>
<dbReference type="Pfam" id="PF02649">
    <property type="entry name" value="GCHY-1"/>
    <property type="match status" value="1"/>
</dbReference>
<dbReference type="eggNOG" id="COG1469">
    <property type="taxonomic scope" value="Bacteria"/>
</dbReference>
<organism evidence="3 4">
    <name type="scientific">Thermanaerovibrio acidaminovorans (strain ATCC 49978 / DSM 6589 / Su883)</name>
    <name type="common">Selenomonas acidaminovorans</name>
    <dbReference type="NCBI Taxonomy" id="525903"/>
    <lineage>
        <taxon>Bacteria</taxon>
        <taxon>Thermotogati</taxon>
        <taxon>Synergistota</taxon>
        <taxon>Synergistia</taxon>
        <taxon>Synergistales</taxon>
        <taxon>Synergistaceae</taxon>
        <taxon>Thermanaerovibrio</taxon>
    </lineage>
</organism>
<dbReference type="HAMAP" id="MF_01527_B">
    <property type="entry name" value="GTP_cyclohydrol_B"/>
    <property type="match status" value="1"/>
</dbReference>
<dbReference type="PANTHER" id="PTHR36445">
    <property type="entry name" value="GTP CYCLOHYDROLASE MPTA"/>
    <property type="match status" value="1"/>
</dbReference>
<dbReference type="RefSeq" id="WP_012870011.1">
    <property type="nucleotide sequence ID" value="NC_013522.1"/>
</dbReference>
<dbReference type="GO" id="GO:0046654">
    <property type="term" value="P:tetrahydrofolate biosynthetic process"/>
    <property type="evidence" value="ECO:0007669"/>
    <property type="project" value="UniProtKB-UniRule"/>
</dbReference>
<dbReference type="OrthoDB" id="9774824at2"/>
<dbReference type="InterPro" id="IPR003801">
    <property type="entry name" value="GTP_cyclohydrolase_FolE2/MptA"/>
</dbReference>
<comment type="function">
    <text evidence="2">Converts GTP to 7,8-dihydroneopterin triphosphate.</text>
</comment>
<evidence type="ECO:0000313" key="4">
    <source>
        <dbReference type="Proteomes" id="UP000002030"/>
    </source>
</evidence>
<dbReference type="EMBL" id="CP001818">
    <property type="protein sequence ID" value="ACZ19500.1"/>
    <property type="molecule type" value="Genomic_DNA"/>
</dbReference>
<evidence type="ECO:0000256" key="2">
    <source>
        <dbReference type="HAMAP-Rule" id="MF_01527"/>
    </source>
</evidence>
<comment type="similarity">
    <text evidence="2">Belongs to the GTP cyclohydrolase IV family.</text>
</comment>
<dbReference type="EnsemblBacteria" id="ACZ19500">
    <property type="protein sequence ID" value="ACZ19500"/>
    <property type="gene ID" value="Taci_1269"/>
</dbReference>
<evidence type="ECO:0000313" key="3">
    <source>
        <dbReference type="EMBL" id="ACZ19500.1"/>
    </source>
</evidence>
<dbReference type="AlphaFoldDB" id="D1B659"/>
<dbReference type="Gene3D" id="3.10.270.10">
    <property type="entry name" value="Urate Oxidase"/>
    <property type="match status" value="1"/>
</dbReference>